<dbReference type="PANTHER" id="PTHR33495">
    <property type="entry name" value="ANTI-SIGMA FACTOR ANTAGONIST TM_1081-RELATED-RELATED"/>
    <property type="match status" value="1"/>
</dbReference>
<comment type="similarity">
    <text evidence="1 2">Belongs to the anti-sigma-factor antagonist family.</text>
</comment>
<protein>
    <recommendedName>
        <fullName evidence="2">Anti-sigma factor antagonist</fullName>
    </recommendedName>
</protein>
<dbReference type="PANTHER" id="PTHR33495:SF2">
    <property type="entry name" value="ANTI-SIGMA FACTOR ANTAGONIST TM_1081-RELATED"/>
    <property type="match status" value="1"/>
</dbReference>
<dbReference type="PROSITE" id="PS50801">
    <property type="entry name" value="STAS"/>
    <property type="match status" value="1"/>
</dbReference>
<dbReference type="InterPro" id="IPR002645">
    <property type="entry name" value="STAS_dom"/>
</dbReference>
<dbReference type="SUPFAM" id="SSF52091">
    <property type="entry name" value="SpoIIaa-like"/>
    <property type="match status" value="1"/>
</dbReference>
<dbReference type="NCBIfam" id="TIGR00377">
    <property type="entry name" value="ant_ant_sig"/>
    <property type="match status" value="1"/>
</dbReference>
<dbReference type="EMBL" id="PHFL01000061">
    <property type="protein sequence ID" value="RFM23601.1"/>
    <property type="molecule type" value="Genomic_DNA"/>
</dbReference>
<accession>A0A395LYU8</accession>
<dbReference type="InterPro" id="IPR003658">
    <property type="entry name" value="Anti-sigma_ant"/>
</dbReference>
<dbReference type="AlphaFoldDB" id="A0A395LYU8"/>
<dbReference type="Gene3D" id="3.30.750.24">
    <property type="entry name" value="STAS domain"/>
    <property type="match status" value="1"/>
</dbReference>
<dbReference type="GO" id="GO:0043856">
    <property type="term" value="F:anti-sigma factor antagonist activity"/>
    <property type="evidence" value="ECO:0007669"/>
    <property type="project" value="InterPro"/>
</dbReference>
<evidence type="ECO:0000256" key="1">
    <source>
        <dbReference type="ARBA" id="ARBA00009013"/>
    </source>
</evidence>
<evidence type="ECO:0000313" key="4">
    <source>
        <dbReference type="EMBL" id="RFM23601.1"/>
    </source>
</evidence>
<feature type="domain" description="STAS" evidence="3">
    <location>
        <begin position="25"/>
        <end position="111"/>
    </location>
</feature>
<organism evidence="4 5">
    <name type="scientific">Candidatus Thermochlorobacter aerophilus</name>
    <dbReference type="NCBI Taxonomy" id="1868324"/>
    <lineage>
        <taxon>Bacteria</taxon>
        <taxon>Pseudomonadati</taxon>
        <taxon>Chlorobiota</taxon>
        <taxon>Chlorobiia</taxon>
        <taxon>Chlorobiales</taxon>
        <taxon>Candidatus Thermochlorobacteriaceae</taxon>
        <taxon>Candidatus Thermochlorobacter</taxon>
    </lineage>
</organism>
<comment type="caution">
    <text evidence="4">The sequence shown here is derived from an EMBL/GenBank/DDBJ whole genome shotgun (WGS) entry which is preliminary data.</text>
</comment>
<dbReference type="InterPro" id="IPR036513">
    <property type="entry name" value="STAS_dom_sf"/>
</dbReference>
<sequence length="112" mass="12012">MKFSEKLVGSVVVISLEGDVLGGPDANQLHSRLRELLAANKKHIVIDLSKVEYMNSSGLGMMTSALTTVRNAGGDLRLANPAERIKSLLVITKLVQVFPTFDSLDAAVASFN</sequence>
<proteinExistence type="inferred from homology"/>
<evidence type="ECO:0000259" key="3">
    <source>
        <dbReference type="PROSITE" id="PS50801"/>
    </source>
</evidence>
<dbReference type="Proteomes" id="UP000266389">
    <property type="component" value="Unassembled WGS sequence"/>
</dbReference>
<reference evidence="4 5" key="1">
    <citation type="journal article" date="2011" name="ISME J.">
        <title>Community ecology of hot spring cyanobacterial mats: predominant populations and their functional potential.</title>
        <authorList>
            <person name="Klatt C.G."/>
            <person name="Wood J.M."/>
            <person name="Rusch D.B."/>
            <person name="Bateson M.M."/>
            <person name="Hamamura N."/>
            <person name="Heidelberg J.F."/>
            <person name="Grossman A.R."/>
            <person name="Bhaya D."/>
            <person name="Cohan F.M."/>
            <person name="Kuhl M."/>
            <person name="Bryant D.A."/>
            <person name="Ward D.M."/>
        </authorList>
    </citation>
    <scope>NUCLEOTIDE SEQUENCE [LARGE SCALE GENOMIC DNA]</scope>
    <source>
        <strain evidence="4">OS</strain>
    </source>
</reference>
<name>A0A395LYU8_9BACT</name>
<gene>
    <name evidence="4" type="ORF">D0433_10240</name>
</gene>
<dbReference type="Pfam" id="PF01740">
    <property type="entry name" value="STAS"/>
    <property type="match status" value="1"/>
</dbReference>
<dbReference type="CDD" id="cd07043">
    <property type="entry name" value="STAS_anti-anti-sigma_factors"/>
    <property type="match status" value="1"/>
</dbReference>
<evidence type="ECO:0000256" key="2">
    <source>
        <dbReference type="RuleBase" id="RU003749"/>
    </source>
</evidence>
<evidence type="ECO:0000313" key="5">
    <source>
        <dbReference type="Proteomes" id="UP000266389"/>
    </source>
</evidence>